<name>A0A2I8ELL8_9BURK</name>
<organism evidence="2 3">
    <name type="scientific">Paraburkholderia terrae</name>
    <dbReference type="NCBI Taxonomy" id="311230"/>
    <lineage>
        <taxon>Bacteria</taxon>
        <taxon>Pseudomonadati</taxon>
        <taxon>Pseudomonadota</taxon>
        <taxon>Betaproteobacteria</taxon>
        <taxon>Burkholderiales</taxon>
        <taxon>Burkholderiaceae</taxon>
        <taxon>Paraburkholderia</taxon>
    </lineage>
</organism>
<dbReference type="AlphaFoldDB" id="A0A2I8ELL8"/>
<gene>
    <name evidence="2" type="ORF">C2L65_13425</name>
</gene>
<protein>
    <submittedName>
        <fullName evidence="2">Uncharacterized protein</fullName>
    </submittedName>
</protein>
<reference evidence="2 3" key="1">
    <citation type="submission" date="2018-01" db="EMBL/GenBank/DDBJ databases">
        <title>Species boundaries and ecological features among Paraburkholderia terrae DSMZ17804T, P. hospita DSMZ17164T and P. caribensis DSMZ13236T.</title>
        <authorList>
            <person name="Pratama A.A."/>
        </authorList>
    </citation>
    <scope>NUCLEOTIDE SEQUENCE [LARGE SCALE GENOMIC DNA]</scope>
    <source>
        <strain evidence="2 3">DSM 17804</strain>
    </source>
</reference>
<evidence type="ECO:0000256" key="1">
    <source>
        <dbReference type="SAM" id="MobiDB-lite"/>
    </source>
</evidence>
<dbReference type="KEGG" id="pter:C2L65_13425"/>
<evidence type="ECO:0000313" key="3">
    <source>
        <dbReference type="Proteomes" id="UP000243502"/>
    </source>
</evidence>
<sequence length="101" mass="11727">MKRVAIFPASGVCEFSQDRAAKLARIALVLRIRKSRWHTERFRQRRKVLKIARDQARASRRQIQVAWRRDRLPQLAPAGRPCAPDRSETPVLWPKTSPAIC</sequence>
<feature type="region of interest" description="Disordered" evidence="1">
    <location>
        <begin position="76"/>
        <end position="101"/>
    </location>
</feature>
<evidence type="ECO:0000313" key="2">
    <source>
        <dbReference type="EMBL" id="AUT60497.1"/>
    </source>
</evidence>
<dbReference type="Proteomes" id="UP000243502">
    <property type="component" value="Chromosome 1"/>
</dbReference>
<accession>A0A2I8ELL8</accession>
<dbReference type="EMBL" id="CP026111">
    <property type="protein sequence ID" value="AUT60497.1"/>
    <property type="molecule type" value="Genomic_DNA"/>
</dbReference>
<proteinExistence type="predicted"/>